<keyword evidence="12" id="KW-1185">Reference proteome</keyword>
<evidence type="ECO:0000256" key="7">
    <source>
        <dbReference type="ARBA" id="ARBA00023316"/>
    </source>
</evidence>
<evidence type="ECO:0000256" key="10">
    <source>
        <dbReference type="SAM" id="Phobius"/>
    </source>
</evidence>
<name>A0AA38W659_9ASTR</name>
<dbReference type="InterPro" id="IPR029044">
    <property type="entry name" value="Nucleotide-diphossugar_trans"/>
</dbReference>
<feature type="compositionally biased region" description="Polar residues" evidence="9">
    <location>
        <begin position="7"/>
        <end position="33"/>
    </location>
</feature>
<protein>
    <submittedName>
        <fullName evidence="11">Uncharacterized protein</fullName>
    </submittedName>
</protein>
<keyword evidence="5 10" id="KW-1133">Transmembrane helix</keyword>
<accession>A0AA38W659</accession>
<evidence type="ECO:0000256" key="3">
    <source>
        <dbReference type="ARBA" id="ARBA00022679"/>
    </source>
</evidence>
<gene>
    <name evidence="11" type="ORF">OSB04_022645</name>
</gene>
<keyword evidence="6 10" id="KW-0472">Membrane</keyword>
<dbReference type="GO" id="GO:0012505">
    <property type="term" value="C:endomembrane system"/>
    <property type="evidence" value="ECO:0007669"/>
    <property type="project" value="UniProtKB-SubCell"/>
</dbReference>
<sequence length="371" mass="42592">MPPPPTNVRQNSQLSSQTQGQNPTKTTMINPPLNTRKPASIRWFNRVYTLVYAIAIFALVFHHSRNLISSPSLTTAVLLIADLVLAWLWATWQALNLNPVHRQVFPENLPKVATESEYPELDVFICTTDPFREPPVRVVNTVLSVMAYEYPAEKLSVYVSDDGGSQLTLFALMEGAKFAKHWLPYCKKYNILDRSPEVYFGNGKDPLLMQEGYEIKAMYESMKARIERVVERGTVSPDQITNERWIKAFNKWVPGFTPQNHPSIVEVLLENVEDKDIIDNSLPNLIYISREKDEATQIRVSGVLTNAPIVLVLDCDTYSTTRKRHSMHYAITWILMWIQILHLFNFLNASMTSTKTTLMVRNICLWFEQLL</sequence>
<evidence type="ECO:0000313" key="12">
    <source>
        <dbReference type="Proteomes" id="UP001172457"/>
    </source>
</evidence>
<comment type="caution">
    <text evidence="11">The sequence shown here is derived from an EMBL/GenBank/DDBJ whole genome shotgun (WGS) entry which is preliminary data.</text>
</comment>
<evidence type="ECO:0000256" key="8">
    <source>
        <dbReference type="PIRSR" id="PIRSR605150-2"/>
    </source>
</evidence>
<keyword evidence="4 10" id="KW-0812">Transmembrane</keyword>
<evidence type="ECO:0000256" key="4">
    <source>
        <dbReference type="ARBA" id="ARBA00022692"/>
    </source>
</evidence>
<keyword evidence="7" id="KW-0961">Cell wall biogenesis/degradation</keyword>
<comment type="subcellular location">
    <subcellularLocation>
        <location evidence="1">Endomembrane system</location>
        <topology evidence="1">Multi-pass membrane protein</topology>
    </subcellularLocation>
</comment>
<feature type="binding site" evidence="8">
    <location>
        <position position="162"/>
    </location>
    <ligand>
        <name>UDP-alpha-D-glucose</name>
        <dbReference type="ChEBI" id="CHEBI:58885"/>
    </ligand>
</feature>
<dbReference type="InterPro" id="IPR005150">
    <property type="entry name" value="Cellulose_synth"/>
</dbReference>
<evidence type="ECO:0000313" key="11">
    <source>
        <dbReference type="EMBL" id="KAJ9550102.1"/>
    </source>
</evidence>
<dbReference type="GO" id="GO:0016020">
    <property type="term" value="C:membrane"/>
    <property type="evidence" value="ECO:0007669"/>
    <property type="project" value="InterPro"/>
</dbReference>
<reference evidence="11" key="1">
    <citation type="submission" date="2023-03" db="EMBL/GenBank/DDBJ databases">
        <title>Chromosome-scale reference genome and RAD-based genetic map of yellow starthistle (Centaurea solstitialis) reveal putative structural variation and QTLs associated with invader traits.</title>
        <authorList>
            <person name="Reatini B."/>
            <person name="Cang F.A."/>
            <person name="Jiang Q."/>
            <person name="Mckibben M.T.W."/>
            <person name="Barker M.S."/>
            <person name="Rieseberg L.H."/>
            <person name="Dlugosch K.M."/>
        </authorList>
    </citation>
    <scope>NUCLEOTIDE SEQUENCE</scope>
    <source>
        <strain evidence="11">CAN-66</strain>
        <tissue evidence="11">Leaf</tissue>
    </source>
</reference>
<feature type="transmembrane region" description="Helical" evidence="10">
    <location>
        <begin position="73"/>
        <end position="92"/>
    </location>
</feature>
<evidence type="ECO:0000256" key="9">
    <source>
        <dbReference type="SAM" id="MobiDB-lite"/>
    </source>
</evidence>
<proteinExistence type="predicted"/>
<dbReference type="Proteomes" id="UP001172457">
    <property type="component" value="Chromosome 5"/>
</dbReference>
<organism evidence="11 12">
    <name type="scientific">Centaurea solstitialis</name>
    <name type="common">yellow star-thistle</name>
    <dbReference type="NCBI Taxonomy" id="347529"/>
    <lineage>
        <taxon>Eukaryota</taxon>
        <taxon>Viridiplantae</taxon>
        <taxon>Streptophyta</taxon>
        <taxon>Embryophyta</taxon>
        <taxon>Tracheophyta</taxon>
        <taxon>Spermatophyta</taxon>
        <taxon>Magnoliopsida</taxon>
        <taxon>eudicotyledons</taxon>
        <taxon>Gunneridae</taxon>
        <taxon>Pentapetalae</taxon>
        <taxon>asterids</taxon>
        <taxon>campanulids</taxon>
        <taxon>Asterales</taxon>
        <taxon>Asteraceae</taxon>
        <taxon>Carduoideae</taxon>
        <taxon>Cardueae</taxon>
        <taxon>Centaureinae</taxon>
        <taxon>Centaurea</taxon>
    </lineage>
</organism>
<dbReference type="GO" id="GO:0030244">
    <property type="term" value="P:cellulose biosynthetic process"/>
    <property type="evidence" value="ECO:0007669"/>
    <property type="project" value="InterPro"/>
</dbReference>
<keyword evidence="3" id="KW-0808">Transferase</keyword>
<feature type="transmembrane region" description="Helical" evidence="10">
    <location>
        <begin position="43"/>
        <end position="61"/>
    </location>
</feature>
<dbReference type="GO" id="GO:0016760">
    <property type="term" value="F:cellulose synthase (UDP-forming) activity"/>
    <property type="evidence" value="ECO:0007669"/>
    <property type="project" value="InterPro"/>
</dbReference>
<dbReference type="Gene3D" id="3.90.550.10">
    <property type="entry name" value="Spore Coat Polysaccharide Biosynthesis Protein SpsA, Chain A"/>
    <property type="match status" value="1"/>
</dbReference>
<dbReference type="PANTHER" id="PTHR13301">
    <property type="entry name" value="X-BOX TRANSCRIPTION FACTOR-RELATED"/>
    <property type="match status" value="1"/>
</dbReference>
<dbReference type="EMBL" id="JARYMX010000005">
    <property type="protein sequence ID" value="KAJ9550102.1"/>
    <property type="molecule type" value="Genomic_DNA"/>
</dbReference>
<feature type="transmembrane region" description="Helical" evidence="10">
    <location>
        <begin position="327"/>
        <end position="347"/>
    </location>
</feature>
<dbReference type="Pfam" id="PF03552">
    <property type="entry name" value="Cellulose_synt"/>
    <property type="match status" value="1"/>
</dbReference>
<evidence type="ECO:0000256" key="6">
    <source>
        <dbReference type="ARBA" id="ARBA00023136"/>
    </source>
</evidence>
<dbReference type="GO" id="GO:0071555">
    <property type="term" value="P:cell wall organization"/>
    <property type="evidence" value="ECO:0007669"/>
    <property type="project" value="UniProtKB-KW"/>
</dbReference>
<feature type="binding site" evidence="8">
    <location>
        <position position="133"/>
    </location>
    <ligand>
        <name>UDP-alpha-D-glucose</name>
        <dbReference type="ChEBI" id="CHEBI:58885"/>
    </ligand>
</feature>
<evidence type="ECO:0000256" key="5">
    <source>
        <dbReference type="ARBA" id="ARBA00022989"/>
    </source>
</evidence>
<evidence type="ECO:0000256" key="1">
    <source>
        <dbReference type="ARBA" id="ARBA00004127"/>
    </source>
</evidence>
<keyword evidence="2" id="KW-0328">Glycosyltransferase</keyword>
<evidence type="ECO:0000256" key="2">
    <source>
        <dbReference type="ARBA" id="ARBA00022676"/>
    </source>
</evidence>
<feature type="region of interest" description="Disordered" evidence="9">
    <location>
        <begin position="1"/>
        <end position="33"/>
    </location>
</feature>
<dbReference type="AlphaFoldDB" id="A0AA38W659"/>